<dbReference type="Proteomes" id="UP000241762">
    <property type="component" value="Chromosome"/>
</dbReference>
<dbReference type="EMBL" id="CP027845">
    <property type="protein sequence ID" value="AVP88201.1"/>
    <property type="molecule type" value="Genomic_DNA"/>
</dbReference>
<dbReference type="OrthoDB" id="9800558at2"/>
<evidence type="ECO:0000313" key="2">
    <source>
        <dbReference type="Proteomes" id="UP000241762"/>
    </source>
</evidence>
<protein>
    <submittedName>
        <fullName evidence="1">Uncharacterized protein</fullName>
    </submittedName>
</protein>
<sequence length="196" mass="23177">MIRYKELADKYQEIKDYFDIKFTPIPESLLPVKEAIDTFEFPKKLDVNMWDRLKSLQMVFDQALPKIQKYIKETDNNGRNKIVLDAKVAEIYIVRYQQDLDNSFRDTLRRFFNTYIDESNYKQLDNLYTNYILLKGIDDEVKITKDIAMKMFDSQFKAEYNIEGQTVRNILSGTLDKLEDLGEDTTDIIGHLSELV</sequence>
<dbReference type="RefSeq" id="WP_106875009.1">
    <property type="nucleotide sequence ID" value="NZ_CP027845.1"/>
</dbReference>
<evidence type="ECO:0000313" key="1">
    <source>
        <dbReference type="EMBL" id="AVP88201.1"/>
    </source>
</evidence>
<dbReference type="AlphaFoldDB" id="A0A2P1PAA4"/>
<accession>A0A2P1PAA4</accession>
<organism evidence="1 2">
    <name type="scientific">Candidatus Phycorickettsia trachydisci</name>
    <dbReference type="NCBI Taxonomy" id="2115978"/>
    <lineage>
        <taxon>Bacteria</taxon>
        <taxon>Pseudomonadati</taxon>
        <taxon>Pseudomonadota</taxon>
        <taxon>Alphaproteobacteria</taxon>
        <taxon>Rickettsiales</taxon>
        <taxon>Rickettsiaceae</taxon>
        <taxon>Candidatus Phycorickettsia</taxon>
    </lineage>
</organism>
<name>A0A2P1PAA4_9RICK</name>
<reference evidence="1 2" key="1">
    <citation type="submission" date="2018-03" db="EMBL/GenBank/DDBJ databases">
        <title>A gene transfer event suggests a long-term partnership between eustigmatophyte algae and a novel lineage of endosymbiotic bacteria.</title>
        <authorList>
            <person name="Yurchenko T."/>
            <person name="Sevcikova T."/>
            <person name="Pribyl P."/>
            <person name="El Karkouri K."/>
            <person name="Klimes V."/>
            <person name="Amaral R."/>
            <person name="Zbrankova V."/>
            <person name="Kim E."/>
            <person name="Raoult D."/>
            <person name="Santos L.M.A."/>
            <person name="Elias M."/>
        </authorList>
    </citation>
    <scope>NUCLEOTIDE SEQUENCE [LARGE SCALE GENOMIC DNA]</scope>
    <source>
        <strain evidence="1">CCALA 838</strain>
    </source>
</reference>
<keyword evidence="2" id="KW-1185">Reference proteome</keyword>
<dbReference type="KEGG" id="ptc:phytr_12770"/>
<gene>
    <name evidence="1" type="ORF">phytr_12770</name>
</gene>
<proteinExistence type="predicted"/>